<gene>
    <name evidence="1" type="ORF">M9Y10_000025</name>
</gene>
<evidence type="ECO:0000313" key="1">
    <source>
        <dbReference type="EMBL" id="KAK8897797.1"/>
    </source>
</evidence>
<comment type="caution">
    <text evidence="1">The sequence shown here is derived from an EMBL/GenBank/DDBJ whole genome shotgun (WGS) entry which is preliminary data.</text>
</comment>
<protein>
    <submittedName>
        <fullName evidence="1">Uncharacterized protein</fullName>
    </submittedName>
</protein>
<dbReference type="EMBL" id="JAPFFF010000001">
    <property type="protein sequence ID" value="KAK8897797.1"/>
    <property type="molecule type" value="Genomic_DNA"/>
</dbReference>
<accession>A0ABR2L4X3</accession>
<dbReference type="Proteomes" id="UP001470230">
    <property type="component" value="Unassembled WGS sequence"/>
</dbReference>
<reference evidence="1 2" key="1">
    <citation type="submission" date="2024-04" db="EMBL/GenBank/DDBJ databases">
        <title>Tritrichomonas musculus Genome.</title>
        <authorList>
            <person name="Alves-Ferreira E."/>
            <person name="Grigg M."/>
            <person name="Lorenzi H."/>
            <person name="Galac M."/>
        </authorList>
    </citation>
    <scope>NUCLEOTIDE SEQUENCE [LARGE SCALE GENOMIC DNA]</scope>
    <source>
        <strain evidence="1 2">EAF2021</strain>
    </source>
</reference>
<evidence type="ECO:0000313" key="2">
    <source>
        <dbReference type="Proteomes" id="UP001470230"/>
    </source>
</evidence>
<name>A0ABR2L4X3_9EUKA</name>
<proteinExistence type="predicted"/>
<keyword evidence="2" id="KW-1185">Reference proteome</keyword>
<sequence length="155" mass="18438">MINYVKPKHEINAEMFKEPLMKTIAESSTDSQNDNEEVTDTQIILDPKTKDIFNKQEMKRLKWNAYMRKYNERKKHEREERLNKVLINFKNNEKLYDVNEVNDIINNFVIIGEKIYIAYANYFDPSLTNEINLNANDLIKYCQLLQNAILSLINT</sequence>
<organism evidence="1 2">
    <name type="scientific">Tritrichomonas musculus</name>
    <dbReference type="NCBI Taxonomy" id="1915356"/>
    <lineage>
        <taxon>Eukaryota</taxon>
        <taxon>Metamonada</taxon>
        <taxon>Parabasalia</taxon>
        <taxon>Tritrichomonadida</taxon>
        <taxon>Tritrichomonadidae</taxon>
        <taxon>Tritrichomonas</taxon>
    </lineage>
</organism>